<feature type="transmembrane region" description="Helical" evidence="1">
    <location>
        <begin position="398"/>
        <end position="416"/>
    </location>
</feature>
<gene>
    <name evidence="2" type="primary">pelG</name>
    <name evidence="2" type="ORF">AB1300_06370</name>
</gene>
<dbReference type="InterPro" id="IPR031617">
    <property type="entry name" value="PelG"/>
</dbReference>
<accession>A0ABV3VV50</accession>
<feature type="transmembrane region" description="Helical" evidence="1">
    <location>
        <begin position="336"/>
        <end position="357"/>
    </location>
</feature>
<feature type="transmembrane region" description="Helical" evidence="1">
    <location>
        <begin position="101"/>
        <end position="124"/>
    </location>
</feature>
<feature type="transmembrane region" description="Helical" evidence="1">
    <location>
        <begin position="369"/>
        <end position="391"/>
    </location>
</feature>
<sequence length="1033" mass="119798">MAGIGFELRKLYRQQGLVQNIKAYSYSTMTTVGPMILCLILVFAQQMMMRENNSSFLQNELFIATIVYSFVFSVIVTSGLSMLVTRFIADKIYERKYEQIITAYYGSLIVIVPIGAIIAALFLWGVNEQIGYKVVAYIYFIELIVIWMQNVFLSALKDYKRIFRGFAIAMLLSVVTSYLLFNLTSWDPVIIALLGMNIGFASIIILSSIHFEHVFPRNEQRDYFKFLRTLKTYPGALFTGLFVYSGVYIHNIVYWLFADNNTQVSDQFLLMPLYDVSVFYAYLSVLPSLIFFVVIIETDFYEKFLNYYKNILDEGTYESIQQAKQRMQKVIVHKTGFLAEIQLLFTTLSIALGILFLPKIGFSMEQIDLFIVLSIAYFFFIMMFLLLHILMYFDDRKGILVISASFVVLNAILTYITMVLNLHGMGMFMASFIGLCLTFFRLHYIAENIDYFTFCPQPLMTIGSKMKLGETLKKKSSALTLLLLLTLTLAGCVEKPTKDDASKDVAQTTAPLTNDIQIDDKRLYERDQDDSIKTLYVTVLPNENNPELDWYGLNRISERYSEEKLDIIVAEGEPNGAGPKADMFGANETTANGKISIRGNSSRNQPQKSYKINLMESAGTWNDQRTINLNKHVSDGSRLLNKLSFDLMEPIPNVSSLRTQFVHLYVKDTTAGSASYVDYGLYTHTEQPNKQFLRNHLYDPNGYLYKVTFFEFNRYPDQIRAHTDEKYDKKAFESILEIKGREEHDKLIAMLDDVNDYSIPIDEVVERHFDEENLLTWTAINILMDNMDTDANNFYLYSPLNLDTWLILPWDYDGGWELQRNAESIRPYQAGISNFWGNRLFNRYFRVQENVDKLTAKVEELNATYINETTVKNQLDLYTPLVKPYVQRFPDNQYLPIVSENYDQIVGKIVETPKNSVKRYYEDLEKPKPFYMYQEIPIEGNEHVFGWDISFDLQGDDLYYDVTIARDPEMQQVLYSEKGLRLNEYRVPELDKGVYYWEVTVTDSQGNTQNSFELYIDEDTKISYYGILRFEVE</sequence>
<feature type="transmembrane region" description="Helical" evidence="1">
    <location>
        <begin position="63"/>
        <end position="89"/>
    </location>
</feature>
<feature type="transmembrane region" description="Helical" evidence="1">
    <location>
        <begin position="21"/>
        <end position="43"/>
    </location>
</feature>
<dbReference type="InterPro" id="IPR014867">
    <property type="entry name" value="Spore_coat_CotH_CotH2/3/7"/>
</dbReference>
<dbReference type="PANTHER" id="PTHR40050:SF1">
    <property type="entry name" value="INNER SPORE COAT PROTEIN H"/>
    <property type="match status" value="1"/>
</dbReference>
<name>A0ABV3VV50_9BACI</name>
<feature type="transmembrane region" description="Helical" evidence="1">
    <location>
        <begin position="136"/>
        <end position="156"/>
    </location>
</feature>
<keyword evidence="1" id="KW-0812">Transmembrane</keyword>
<proteinExistence type="predicted"/>
<feature type="transmembrane region" description="Helical" evidence="1">
    <location>
        <begin position="163"/>
        <end position="183"/>
    </location>
</feature>
<protein>
    <submittedName>
        <fullName evidence="2">Exopolysaccharide Pel transporter PelG</fullName>
    </submittedName>
</protein>
<dbReference type="Gene3D" id="2.60.40.10">
    <property type="entry name" value="Immunoglobulins"/>
    <property type="match status" value="1"/>
</dbReference>
<organism evidence="2 3">
    <name type="scientific">Lysinibacillus xylanilyticus</name>
    <dbReference type="NCBI Taxonomy" id="582475"/>
    <lineage>
        <taxon>Bacteria</taxon>
        <taxon>Bacillati</taxon>
        <taxon>Bacillota</taxon>
        <taxon>Bacilli</taxon>
        <taxon>Bacillales</taxon>
        <taxon>Bacillaceae</taxon>
        <taxon>Lysinibacillus</taxon>
    </lineage>
</organism>
<feature type="transmembrane region" description="Helical" evidence="1">
    <location>
        <begin position="277"/>
        <end position="296"/>
    </location>
</feature>
<keyword evidence="1" id="KW-1133">Transmembrane helix</keyword>
<feature type="transmembrane region" description="Helical" evidence="1">
    <location>
        <begin position="189"/>
        <end position="211"/>
    </location>
</feature>
<keyword evidence="1" id="KW-0472">Membrane</keyword>
<reference evidence="2 3" key="1">
    <citation type="submission" date="2024-07" db="EMBL/GenBank/DDBJ databases">
        <title>Characterization of a bacterium isolated from hydrolysated instant sea cucumber by whole-genome sequencing and metabolomics.</title>
        <authorList>
            <person name="Luo X."/>
            <person name="Zhang Z."/>
            <person name="Zheng Z."/>
            <person name="Zhang W."/>
            <person name="Ming T."/>
            <person name="Jiao L."/>
            <person name="Su X."/>
            <person name="Kong F."/>
            <person name="Xu J."/>
        </authorList>
    </citation>
    <scope>NUCLEOTIDE SEQUENCE [LARGE SCALE GENOMIC DNA]</scope>
    <source>
        <strain evidence="2 3">XL-2024</strain>
    </source>
</reference>
<evidence type="ECO:0000313" key="2">
    <source>
        <dbReference type="EMBL" id="MEX3744759.1"/>
    </source>
</evidence>
<evidence type="ECO:0000313" key="3">
    <source>
        <dbReference type="Proteomes" id="UP001558534"/>
    </source>
</evidence>
<dbReference type="Pfam" id="PF16933">
    <property type="entry name" value="PelG"/>
    <property type="match status" value="1"/>
</dbReference>
<dbReference type="Pfam" id="PF08757">
    <property type="entry name" value="CotH"/>
    <property type="match status" value="1"/>
</dbReference>
<comment type="caution">
    <text evidence="2">The sequence shown here is derived from an EMBL/GenBank/DDBJ whole genome shotgun (WGS) entry which is preliminary data.</text>
</comment>
<dbReference type="RefSeq" id="WP_368635698.1">
    <property type="nucleotide sequence ID" value="NZ_JBFRHK010000003.1"/>
</dbReference>
<dbReference type="Proteomes" id="UP001558534">
    <property type="component" value="Unassembled WGS sequence"/>
</dbReference>
<dbReference type="PANTHER" id="PTHR40050">
    <property type="entry name" value="INNER SPORE COAT PROTEIN H"/>
    <property type="match status" value="1"/>
</dbReference>
<dbReference type="InterPro" id="IPR013783">
    <property type="entry name" value="Ig-like_fold"/>
</dbReference>
<evidence type="ECO:0000256" key="1">
    <source>
        <dbReference type="SAM" id="Phobius"/>
    </source>
</evidence>
<keyword evidence="3" id="KW-1185">Reference proteome</keyword>
<dbReference type="EMBL" id="JBFRHK010000003">
    <property type="protein sequence ID" value="MEX3744759.1"/>
    <property type="molecule type" value="Genomic_DNA"/>
</dbReference>
<feature type="transmembrane region" description="Helical" evidence="1">
    <location>
        <begin position="232"/>
        <end position="257"/>
    </location>
</feature>